<reference evidence="3" key="2">
    <citation type="submission" date="2018-02" db="UniProtKB">
        <authorList>
            <consortium name="EnsemblPlants"/>
        </authorList>
    </citation>
    <scope>IDENTIFICATION</scope>
    <source>
        <strain evidence="3">Williams 82</strain>
    </source>
</reference>
<reference evidence="2" key="3">
    <citation type="submission" date="2018-07" db="EMBL/GenBank/DDBJ databases">
        <title>WGS assembly of Glycine max.</title>
        <authorList>
            <person name="Schmutz J."/>
            <person name="Cannon S."/>
            <person name="Schlueter J."/>
            <person name="Ma J."/>
            <person name="Mitros T."/>
            <person name="Nelson W."/>
            <person name="Hyten D."/>
            <person name="Song Q."/>
            <person name="Thelen J."/>
            <person name="Cheng J."/>
            <person name="Xu D."/>
            <person name="Hellsten U."/>
            <person name="May G."/>
            <person name="Yu Y."/>
            <person name="Sakurai T."/>
            <person name="Umezawa T."/>
            <person name="Bhattacharyya M."/>
            <person name="Sandhu D."/>
            <person name="Valliyodan B."/>
            <person name="Lindquist E."/>
            <person name="Peto M."/>
            <person name="Grant D."/>
            <person name="Shu S."/>
            <person name="Goodstein D."/>
            <person name="Barry K."/>
            <person name="Futrell-Griggs M."/>
            <person name="Abernathy B."/>
            <person name="Du J."/>
            <person name="Tian Z."/>
            <person name="Zhu L."/>
            <person name="Gill N."/>
            <person name="Joshi T."/>
            <person name="Libault M."/>
            <person name="Sethuraman A."/>
            <person name="Zhang X."/>
            <person name="Shinozaki K."/>
            <person name="Nguyen H."/>
            <person name="Wing R."/>
            <person name="Cregan P."/>
            <person name="Specht J."/>
            <person name="Grimwood J."/>
            <person name="Rokhsar D."/>
            <person name="Stacey G."/>
            <person name="Shoemaker R."/>
            <person name="Jackson S."/>
        </authorList>
    </citation>
    <scope>NUCLEOTIDE SEQUENCE</scope>
    <source>
        <tissue evidence="2">Callus</tissue>
    </source>
</reference>
<dbReference type="Gramene" id="KRH57055">
    <property type="protein sequence ID" value="KRH57055"/>
    <property type="gene ID" value="GLYMA_05G036700"/>
</dbReference>
<proteinExistence type="predicted"/>
<dbReference type="STRING" id="3847.A0A0R0K1D5"/>
<dbReference type="InterPro" id="IPR040256">
    <property type="entry name" value="At4g02000-like"/>
</dbReference>
<gene>
    <name evidence="2" type="ORF">GLYMA_05G036700</name>
</gene>
<dbReference type="InterPro" id="IPR025558">
    <property type="entry name" value="DUF4283"/>
</dbReference>
<dbReference type="AlphaFoldDB" id="A0A0R0K1D5"/>
<sequence length="177" mass="20574">MAGILHPMKGVSIKEVEQGFFLFRFFHKLDVQRILKRGPWSFDGHLLVLGVIKEGESPSQVPLYTVPFWVQEHNIPAAFMTFAPGQNIGNYLGEFLEYNNKNNLSFWRKYMRLRVLINVRKPLKRTKKIRKPGGEAKEVAFKSKRRELMEYLLKSLAGNTILAWCIMDDVNGEYARL</sequence>
<keyword evidence="4" id="KW-1185">Reference proteome</keyword>
<dbReference type="EnsemblPlants" id="KRH57055">
    <property type="protein sequence ID" value="KRH57055"/>
    <property type="gene ID" value="GLYMA_05G036700"/>
</dbReference>
<dbReference type="Pfam" id="PF14111">
    <property type="entry name" value="DUF4283"/>
    <property type="match status" value="1"/>
</dbReference>
<name>A0A0R0K1D5_SOYBN</name>
<dbReference type="PANTHER" id="PTHR31286:SF153">
    <property type="entry name" value="DUF4283 DOMAIN PROTEIN"/>
    <property type="match status" value="1"/>
</dbReference>
<accession>A0A0R0K1D5</accession>
<organism evidence="2">
    <name type="scientific">Glycine max</name>
    <name type="common">Soybean</name>
    <name type="synonym">Glycine hispida</name>
    <dbReference type="NCBI Taxonomy" id="3847"/>
    <lineage>
        <taxon>Eukaryota</taxon>
        <taxon>Viridiplantae</taxon>
        <taxon>Streptophyta</taxon>
        <taxon>Embryophyta</taxon>
        <taxon>Tracheophyta</taxon>
        <taxon>Spermatophyta</taxon>
        <taxon>Magnoliopsida</taxon>
        <taxon>eudicotyledons</taxon>
        <taxon>Gunneridae</taxon>
        <taxon>Pentapetalae</taxon>
        <taxon>rosids</taxon>
        <taxon>fabids</taxon>
        <taxon>Fabales</taxon>
        <taxon>Fabaceae</taxon>
        <taxon>Papilionoideae</taxon>
        <taxon>50 kb inversion clade</taxon>
        <taxon>NPAAA clade</taxon>
        <taxon>indigoferoid/millettioid clade</taxon>
        <taxon>Phaseoleae</taxon>
        <taxon>Glycine</taxon>
        <taxon>Glycine subgen. Soja</taxon>
    </lineage>
</organism>
<evidence type="ECO:0000313" key="3">
    <source>
        <dbReference type="EnsemblPlants" id="KRH57055"/>
    </source>
</evidence>
<reference evidence="2 3" key="1">
    <citation type="journal article" date="2010" name="Nature">
        <title>Genome sequence of the palaeopolyploid soybean.</title>
        <authorList>
            <person name="Schmutz J."/>
            <person name="Cannon S.B."/>
            <person name="Schlueter J."/>
            <person name="Ma J."/>
            <person name="Mitros T."/>
            <person name="Nelson W."/>
            <person name="Hyten D.L."/>
            <person name="Song Q."/>
            <person name="Thelen J.J."/>
            <person name="Cheng J."/>
            <person name="Xu D."/>
            <person name="Hellsten U."/>
            <person name="May G.D."/>
            <person name="Yu Y."/>
            <person name="Sakurai T."/>
            <person name="Umezawa T."/>
            <person name="Bhattacharyya M.K."/>
            <person name="Sandhu D."/>
            <person name="Valliyodan B."/>
            <person name="Lindquist E."/>
            <person name="Peto M."/>
            <person name="Grant D."/>
            <person name="Shu S."/>
            <person name="Goodstein D."/>
            <person name="Barry K."/>
            <person name="Futrell-Griggs M."/>
            <person name="Abernathy B."/>
            <person name="Du J."/>
            <person name="Tian Z."/>
            <person name="Zhu L."/>
            <person name="Gill N."/>
            <person name="Joshi T."/>
            <person name="Libault M."/>
            <person name="Sethuraman A."/>
            <person name="Zhang X.-C."/>
            <person name="Shinozaki K."/>
            <person name="Nguyen H.T."/>
            <person name="Wing R.A."/>
            <person name="Cregan P."/>
            <person name="Specht J."/>
            <person name="Grimwood J."/>
            <person name="Rokhsar D."/>
            <person name="Stacey G."/>
            <person name="Shoemaker R.C."/>
            <person name="Jackson S.A."/>
        </authorList>
    </citation>
    <scope>NUCLEOTIDE SEQUENCE [LARGE SCALE GENOMIC DNA]</scope>
    <source>
        <strain evidence="3">cv. Williams 82</strain>
        <tissue evidence="2">Callus</tissue>
    </source>
</reference>
<evidence type="ECO:0000259" key="1">
    <source>
        <dbReference type="Pfam" id="PF14111"/>
    </source>
</evidence>
<feature type="domain" description="DUF4283" evidence="1">
    <location>
        <begin position="8"/>
        <end position="59"/>
    </location>
</feature>
<protein>
    <recommendedName>
        <fullName evidence="1">DUF4283 domain-containing protein</fullName>
    </recommendedName>
</protein>
<evidence type="ECO:0000313" key="4">
    <source>
        <dbReference type="Proteomes" id="UP000008827"/>
    </source>
</evidence>
<evidence type="ECO:0000313" key="2">
    <source>
        <dbReference type="EMBL" id="KRH57055.1"/>
    </source>
</evidence>
<dbReference type="OMA" id="NTILAWC"/>
<dbReference type="Proteomes" id="UP000008827">
    <property type="component" value="Chromosome 5"/>
</dbReference>
<dbReference type="EMBL" id="CM000838">
    <property type="protein sequence ID" value="KRH57055.1"/>
    <property type="molecule type" value="Genomic_DNA"/>
</dbReference>
<dbReference type="PANTHER" id="PTHR31286">
    <property type="entry name" value="GLYCINE-RICH CELL WALL STRUCTURAL PROTEIN 1.8-LIKE"/>
    <property type="match status" value="1"/>
</dbReference>
<dbReference type="InParanoid" id="A0A0R0K1D5"/>